<accession>A0A7W7EM37</accession>
<dbReference type="EMBL" id="JACIIG010000015">
    <property type="protein sequence ID" value="MBB4570661.1"/>
    <property type="molecule type" value="Genomic_DNA"/>
</dbReference>
<evidence type="ECO:0000313" key="2">
    <source>
        <dbReference type="Proteomes" id="UP000543836"/>
    </source>
</evidence>
<dbReference type="RefSeq" id="WP_154668651.1">
    <property type="nucleotide sequence ID" value="NZ_JACIIG010000015.1"/>
</dbReference>
<dbReference type="AlphaFoldDB" id="A0A7W7EM37"/>
<proteinExistence type="predicted"/>
<keyword evidence="2" id="KW-1185">Reference proteome</keyword>
<name>A0A7W7EM37_9HYPH</name>
<reference evidence="1 2" key="1">
    <citation type="submission" date="2020-08" db="EMBL/GenBank/DDBJ databases">
        <title>Genomic Encyclopedia of Type Strains, Phase IV (KMG-V): Genome sequencing to study the core and pangenomes of soil and plant-associated prokaryotes.</title>
        <authorList>
            <person name="Whitman W."/>
        </authorList>
    </citation>
    <scope>NUCLEOTIDE SEQUENCE [LARGE SCALE GENOMIC DNA]</scope>
    <source>
        <strain evidence="1 2">SEMIA 492</strain>
    </source>
</reference>
<sequence length="76" mass="8405">MESLPSVQDYCKNGLFPSQGGIGKKFCSTLLFQAAKFNLGHETHPQSAMKAPFVRFVCADFDHAALPWPKAATMMR</sequence>
<gene>
    <name evidence="1" type="ORF">GGE60_004808</name>
</gene>
<organism evidence="1 2">
    <name type="scientific">Rhizobium leucaenae</name>
    <dbReference type="NCBI Taxonomy" id="29450"/>
    <lineage>
        <taxon>Bacteria</taxon>
        <taxon>Pseudomonadati</taxon>
        <taxon>Pseudomonadota</taxon>
        <taxon>Alphaproteobacteria</taxon>
        <taxon>Hyphomicrobiales</taxon>
        <taxon>Rhizobiaceae</taxon>
        <taxon>Rhizobium/Agrobacterium group</taxon>
        <taxon>Rhizobium</taxon>
    </lineage>
</organism>
<protein>
    <submittedName>
        <fullName evidence="1">Uncharacterized protein</fullName>
    </submittedName>
</protein>
<comment type="caution">
    <text evidence="1">The sequence shown here is derived from an EMBL/GenBank/DDBJ whole genome shotgun (WGS) entry which is preliminary data.</text>
</comment>
<dbReference type="Proteomes" id="UP000543836">
    <property type="component" value="Unassembled WGS sequence"/>
</dbReference>
<dbReference type="OrthoDB" id="9933759at2"/>
<evidence type="ECO:0000313" key="1">
    <source>
        <dbReference type="EMBL" id="MBB4570661.1"/>
    </source>
</evidence>